<reference evidence="1" key="1">
    <citation type="submission" date="2009-10" db="EMBL/GenBank/DDBJ databases">
        <title>Diversity of trophic interactions inside an arsenic-rich microbial ecosystem.</title>
        <authorList>
            <person name="Bertin P.N."/>
            <person name="Heinrich-Salmeron A."/>
            <person name="Pelletier E."/>
            <person name="Goulhen-Chollet F."/>
            <person name="Arsene-Ploetze F."/>
            <person name="Gallien S."/>
            <person name="Calteau A."/>
            <person name="Vallenet D."/>
            <person name="Casiot C."/>
            <person name="Chane-Woon-Ming B."/>
            <person name="Giloteaux L."/>
            <person name="Barakat M."/>
            <person name="Bonnefoy V."/>
            <person name="Bruneel O."/>
            <person name="Chandler M."/>
            <person name="Cleiss J."/>
            <person name="Duran R."/>
            <person name="Elbaz-Poulichet F."/>
            <person name="Fonknechten N."/>
            <person name="Lauga B."/>
            <person name="Mornico D."/>
            <person name="Ortet P."/>
            <person name="Schaeffer C."/>
            <person name="Siguier P."/>
            <person name="Alexander Thil Smith A."/>
            <person name="Van Dorsselaer A."/>
            <person name="Weissenbach J."/>
            <person name="Medigue C."/>
            <person name="Le Paslier D."/>
        </authorList>
    </citation>
    <scope>NUCLEOTIDE SEQUENCE</scope>
</reference>
<sequence length="96" mass="10880">MDPRSGWTFLSNHAHVMIALARDPELRLRDLAEQVGITERAIAQIIVDLEGAGAIARERDGRRNVYRIHPNVPLRHPIEAHRTVGDLLEAVMRTTR</sequence>
<comment type="caution">
    <text evidence="1">The sequence shown here is derived from an EMBL/GenBank/DDBJ whole genome shotgun (WGS) entry which is preliminary data.</text>
</comment>
<dbReference type="Gene3D" id="1.10.10.10">
    <property type="entry name" value="Winged helix-like DNA-binding domain superfamily/Winged helix DNA-binding domain"/>
    <property type="match status" value="1"/>
</dbReference>
<dbReference type="InterPro" id="IPR036390">
    <property type="entry name" value="WH_DNA-bd_sf"/>
</dbReference>
<dbReference type="SUPFAM" id="SSF46785">
    <property type="entry name" value="Winged helix' DNA-binding domain"/>
    <property type="match status" value="1"/>
</dbReference>
<proteinExistence type="predicted"/>
<accession>E6PIW2</accession>
<dbReference type="EMBL" id="CABL01000019">
    <property type="protein sequence ID" value="CBH76404.1"/>
    <property type="molecule type" value="Genomic_DNA"/>
</dbReference>
<organism evidence="1">
    <name type="scientific">mine drainage metagenome</name>
    <dbReference type="NCBI Taxonomy" id="410659"/>
    <lineage>
        <taxon>unclassified sequences</taxon>
        <taxon>metagenomes</taxon>
        <taxon>ecological metagenomes</taxon>
    </lineage>
</organism>
<dbReference type="CDD" id="cd00090">
    <property type="entry name" value="HTH_ARSR"/>
    <property type="match status" value="1"/>
</dbReference>
<evidence type="ECO:0000313" key="1">
    <source>
        <dbReference type="EMBL" id="CBH76404.1"/>
    </source>
</evidence>
<dbReference type="AlphaFoldDB" id="E6PIW2"/>
<protein>
    <submittedName>
        <fullName evidence="1">Uncharacterized protein</fullName>
    </submittedName>
</protein>
<dbReference type="InterPro" id="IPR011991">
    <property type="entry name" value="ArsR-like_HTH"/>
</dbReference>
<dbReference type="InterPro" id="IPR036388">
    <property type="entry name" value="WH-like_DNA-bd_sf"/>
</dbReference>
<gene>
    <name evidence="1" type="ORF">CARN1_0884</name>
</gene>
<name>E6PIW2_9ZZZZ</name>